<dbReference type="GeneID" id="24096826"/>
<comment type="similarity">
    <text evidence="2 6">Belongs to the DXO/Dom3Z family.</text>
</comment>
<evidence type="ECO:0000313" key="10">
    <source>
        <dbReference type="Proteomes" id="UP000006352"/>
    </source>
</evidence>
<dbReference type="Pfam" id="PF08652">
    <property type="entry name" value="RAI1"/>
    <property type="match status" value="1"/>
</dbReference>
<dbReference type="InParanoid" id="J4GNV1"/>
<dbReference type="RefSeq" id="XP_012181198.1">
    <property type="nucleotide sequence ID" value="XM_012325808.1"/>
</dbReference>
<feature type="region of interest" description="Disordered" evidence="7">
    <location>
        <begin position="1"/>
        <end position="50"/>
    </location>
</feature>
<comment type="catalytic activity">
    <reaction evidence="3">
        <text>a 5'-end (N(7)-methyl 5'-triphosphoguanosine)-ribonucleoside-ribonucleotide in mRNA + H2O = a (N(7)-methyl 5'-triphosphoguanosine)-nucleoside + a 5'-end phospho-ribonucleoside in mRNA + H(+)</text>
        <dbReference type="Rhea" id="RHEA:66928"/>
        <dbReference type="Rhea" id="RHEA-COMP:15692"/>
        <dbReference type="Rhea" id="RHEA-COMP:17313"/>
        <dbReference type="ChEBI" id="CHEBI:15377"/>
        <dbReference type="ChEBI" id="CHEBI:15378"/>
        <dbReference type="ChEBI" id="CHEBI:138282"/>
        <dbReference type="ChEBI" id="CHEBI:172876"/>
        <dbReference type="ChEBI" id="CHEBI:172877"/>
    </reaction>
    <physiologicalReaction direction="left-to-right" evidence="3">
        <dbReference type="Rhea" id="RHEA:66929"/>
    </physiologicalReaction>
</comment>
<comment type="subcellular location">
    <subcellularLocation>
        <location evidence="6">Nucleus</location>
    </subcellularLocation>
</comment>
<evidence type="ECO:0000256" key="6">
    <source>
        <dbReference type="RuleBase" id="RU367113"/>
    </source>
</evidence>
<feature type="compositionally biased region" description="Basic and acidic residues" evidence="7">
    <location>
        <begin position="15"/>
        <end position="35"/>
    </location>
</feature>
<evidence type="ECO:0000256" key="2">
    <source>
        <dbReference type="ARBA" id="ARBA00006562"/>
    </source>
</evidence>
<keyword evidence="6" id="KW-0378">Hydrolase</keyword>
<feature type="region of interest" description="Disordered" evidence="7">
    <location>
        <begin position="430"/>
        <end position="455"/>
    </location>
</feature>
<dbReference type="GO" id="GO:0003723">
    <property type="term" value="F:RNA binding"/>
    <property type="evidence" value="ECO:0007669"/>
    <property type="project" value="UniProtKB-KW"/>
</dbReference>
<protein>
    <recommendedName>
        <fullName evidence="6">Decapping nuclease</fullName>
        <ecNumber evidence="6">3.6.1.-</ecNumber>
    </recommendedName>
</protein>
<dbReference type="OrthoDB" id="5853397at2759"/>
<dbReference type="AlphaFoldDB" id="J4GNV1"/>
<keyword evidence="6" id="KW-0694">RNA-binding</keyword>
<dbReference type="FunCoup" id="J4GNV1">
    <property type="interactions" value="214"/>
</dbReference>
<evidence type="ECO:0000256" key="3">
    <source>
        <dbReference type="ARBA" id="ARBA00044676"/>
    </source>
</evidence>
<dbReference type="STRING" id="599839.J4GNV1"/>
<name>J4GNV1_9APHY</name>
<comment type="catalytic activity">
    <reaction evidence="5">
        <text>a 5'-end NAD(+)-phospho-ribonucleoside in mRNA + H2O = a 5'-end phospho-ribonucleoside in mRNA + NAD(+) + H(+)</text>
        <dbReference type="Rhea" id="RHEA:60880"/>
        <dbReference type="Rhea" id="RHEA-COMP:15692"/>
        <dbReference type="Rhea" id="RHEA-COMP:15698"/>
        <dbReference type="ChEBI" id="CHEBI:15377"/>
        <dbReference type="ChEBI" id="CHEBI:15378"/>
        <dbReference type="ChEBI" id="CHEBI:57540"/>
        <dbReference type="ChEBI" id="CHEBI:138282"/>
        <dbReference type="ChEBI" id="CHEBI:144029"/>
    </reaction>
    <physiologicalReaction direction="left-to-right" evidence="5">
        <dbReference type="Rhea" id="RHEA:60881"/>
    </physiologicalReaction>
</comment>
<dbReference type="PANTHER" id="PTHR12395">
    <property type="entry name" value="DOM-3 RELATED"/>
    <property type="match status" value="1"/>
</dbReference>
<evidence type="ECO:0000256" key="1">
    <source>
        <dbReference type="ARBA" id="ARBA00001968"/>
    </source>
</evidence>
<dbReference type="GO" id="GO:0000166">
    <property type="term" value="F:nucleotide binding"/>
    <property type="evidence" value="ECO:0007669"/>
    <property type="project" value="UniProtKB-KW"/>
</dbReference>
<dbReference type="Proteomes" id="UP000006352">
    <property type="component" value="Unassembled WGS sequence"/>
</dbReference>
<keyword evidence="6" id="KW-0479">Metal-binding</keyword>
<evidence type="ECO:0000256" key="7">
    <source>
        <dbReference type="SAM" id="MobiDB-lite"/>
    </source>
</evidence>
<organism evidence="9 10">
    <name type="scientific">Fibroporia radiculosa</name>
    <dbReference type="NCBI Taxonomy" id="599839"/>
    <lineage>
        <taxon>Eukaryota</taxon>
        <taxon>Fungi</taxon>
        <taxon>Dikarya</taxon>
        <taxon>Basidiomycota</taxon>
        <taxon>Agaricomycotina</taxon>
        <taxon>Agaricomycetes</taxon>
        <taxon>Polyporales</taxon>
        <taxon>Fibroporiaceae</taxon>
        <taxon>Fibroporia</taxon>
    </lineage>
</organism>
<dbReference type="HOGENOM" id="CLU_024877_1_2_1"/>
<accession>J4GNV1</accession>
<dbReference type="InterPro" id="IPR013961">
    <property type="entry name" value="RAI1"/>
</dbReference>
<keyword evidence="6" id="KW-0540">Nuclease</keyword>
<comment type="function">
    <text evidence="6">Decapping enzyme for NAD-capped RNAs: specifically hydrolyzes the nicotinamide adenine dinucleotide (NAD) cap from a subset of RNAs by removing the entire NAD moiety from the 5'-end of an NAD-capped RNA.</text>
</comment>
<keyword evidence="10" id="KW-1185">Reference proteome</keyword>
<keyword evidence="6" id="KW-0547">Nucleotide-binding</keyword>
<keyword evidence="6" id="KW-0539">Nucleus</keyword>
<dbReference type="GO" id="GO:0004518">
    <property type="term" value="F:nuclease activity"/>
    <property type="evidence" value="ECO:0007669"/>
    <property type="project" value="UniProtKB-KW"/>
</dbReference>
<sequence length="455" mass="51275">MTNKRDLSALDPPVDTERQGKRRHVTADSSDRKLELAFPSTSQTSQSKPVPFQQPVSLITFSYTPSRKLEFNNSALRYYVNPPRNANLRHGYERWIKRPEEKGRIDGLLRATSKLRNDMNAGASKGVDWIRSIGVVSWRGVMTKILTAPYEDRDSWEMNVMAIDGTMYFEEHLSDAKLVEKEDMAPHHRLQSYYGYSFESWCGSSKPEMPENLEGQPPGWGGDVDTNVQWCSVVKTKLGDTRMVIGGEVDCVRNAFTGQTSDFVELKTSIAIRGPQDEARFEKKLLKFYFQSFLLGVPEIIVGFRTPSGQLNTIQLFKTAQIPRMVRGKPNAWDPTTCFAWGQQFFAFLKSVIHPSAEPIAEQQGNVTSALRPQVWRVKFEPRVGVSVSLLGDAGVSEIQAGEDRVGFLPRWYWDEVQTYSGQISVTTQAFDPTHGKGEAPGTSSAQGMSREWQI</sequence>
<evidence type="ECO:0000256" key="4">
    <source>
        <dbReference type="ARBA" id="ARBA00044692"/>
    </source>
</evidence>
<proteinExistence type="inferred from homology"/>
<dbReference type="PANTHER" id="PTHR12395:SF9">
    <property type="entry name" value="DECAPPING AND EXORIBONUCLEASE PROTEIN"/>
    <property type="match status" value="1"/>
</dbReference>
<dbReference type="GO" id="GO:0000956">
    <property type="term" value="P:nuclear-transcribed mRNA catabolic process"/>
    <property type="evidence" value="ECO:0007669"/>
    <property type="project" value="TreeGrafter"/>
</dbReference>
<dbReference type="GO" id="GO:0034353">
    <property type="term" value="F:mRNA 5'-diphosphatase activity"/>
    <property type="evidence" value="ECO:0007669"/>
    <property type="project" value="TreeGrafter"/>
</dbReference>
<feature type="domain" description="RAI1-like" evidence="8">
    <location>
        <begin position="53"/>
        <end position="414"/>
    </location>
</feature>
<evidence type="ECO:0000256" key="5">
    <source>
        <dbReference type="ARBA" id="ARBA00048124"/>
    </source>
</evidence>
<dbReference type="GO" id="GO:0005829">
    <property type="term" value="C:cytosol"/>
    <property type="evidence" value="ECO:0007669"/>
    <property type="project" value="TreeGrafter"/>
</dbReference>
<dbReference type="GO" id="GO:0046872">
    <property type="term" value="F:metal ion binding"/>
    <property type="evidence" value="ECO:0007669"/>
    <property type="project" value="UniProtKB-KW"/>
</dbReference>
<gene>
    <name evidence="9" type="ORF">FIBRA_03986</name>
</gene>
<evidence type="ECO:0000313" key="9">
    <source>
        <dbReference type="EMBL" id="CCM01915.1"/>
    </source>
</evidence>
<comment type="catalytic activity">
    <reaction evidence="4">
        <text>a 5'-end triphospho-ribonucleoside in mRNA + H2O = a 5'-end phospho-ribonucleoside in mRNA + diphosphate + H(+)</text>
        <dbReference type="Rhea" id="RHEA:78683"/>
        <dbReference type="Rhea" id="RHEA-COMP:15692"/>
        <dbReference type="Rhea" id="RHEA-COMP:17164"/>
        <dbReference type="ChEBI" id="CHEBI:15377"/>
        <dbReference type="ChEBI" id="CHEBI:15378"/>
        <dbReference type="ChEBI" id="CHEBI:33019"/>
        <dbReference type="ChEBI" id="CHEBI:138282"/>
        <dbReference type="ChEBI" id="CHEBI:167618"/>
    </reaction>
    <physiologicalReaction direction="left-to-right" evidence="4">
        <dbReference type="Rhea" id="RHEA:78684"/>
    </physiologicalReaction>
</comment>
<dbReference type="InterPro" id="IPR039039">
    <property type="entry name" value="RAI1-like_fam"/>
</dbReference>
<dbReference type="GO" id="GO:0110155">
    <property type="term" value="P:NAD-cap decapping"/>
    <property type="evidence" value="ECO:0007669"/>
    <property type="project" value="TreeGrafter"/>
</dbReference>
<dbReference type="EC" id="3.6.1.-" evidence="6"/>
<dbReference type="EMBL" id="HE797055">
    <property type="protein sequence ID" value="CCM01915.1"/>
    <property type="molecule type" value="Genomic_DNA"/>
</dbReference>
<comment type="cofactor">
    <cofactor evidence="1 6">
        <name>a divalent metal cation</name>
        <dbReference type="ChEBI" id="CHEBI:60240"/>
    </cofactor>
</comment>
<evidence type="ECO:0000259" key="8">
    <source>
        <dbReference type="Pfam" id="PF08652"/>
    </source>
</evidence>
<feature type="compositionally biased region" description="Polar residues" evidence="7">
    <location>
        <begin position="39"/>
        <end position="50"/>
    </location>
</feature>
<reference evidence="9 10" key="1">
    <citation type="journal article" date="2012" name="Appl. Environ. Microbiol.">
        <title>Short-read sequencing for genomic analysis of the brown rot fungus Fibroporia radiculosa.</title>
        <authorList>
            <person name="Tang J.D."/>
            <person name="Perkins A.D."/>
            <person name="Sonstegard T.S."/>
            <person name="Schroeder S.G."/>
            <person name="Burgess S.C."/>
            <person name="Diehl S.V."/>
        </authorList>
    </citation>
    <scope>NUCLEOTIDE SEQUENCE [LARGE SCALE GENOMIC DNA]</scope>
    <source>
        <strain evidence="9 10">TFFH 294</strain>
    </source>
</reference>
<dbReference type="GO" id="GO:0005634">
    <property type="term" value="C:nucleus"/>
    <property type="evidence" value="ECO:0007669"/>
    <property type="project" value="UniProtKB-SubCell"/>
</dbReference>